<dbReference type="Pfam" id="PF01547">
    <property type="entry name" value="SBP_bac_1"/>
    <property type="match status" value="1"/>
</dbReference>
<evidence type="ECO:0000256" key="4">
    <source>
        <dbReference type="SAM" id="SignalP"/>
    </source>
</evidence>
<feature type="signal peptide" evidence="4">
    <location>
        <begin position="1"/>
        <end position="26"/>
    </location>
</feature>
<comment type="similarity">
    <text evidence="1">Belongs to the bacterial solute-binding protein 1 family.</text>
</comment>
<comment type="caution">
    <text evidence="5">The sequence shown here is derived from an EMBL/GenBank/DDBJ whole genome shotgun (WGS) entry which is preliminary data.</text>
</comment>
<dbReference type="RefSeq" id="WP_110335361.1">
    <property type="nucleotide sequence ID" value="NZ_JBHVKT010000026.1"/>
</dbReference>
<dbReference type="Proteomes" id="UP000247892">
    <property type="component" value="Unassembled WGS sequence"/>
</dbReference>
<dbReference type="InterPro" id="IPR050490">
    <property type="entry name" value="Bact_solute-bd_prot1"/>
</dbReference>
<name>A0A318LSR7_9PSEU</name>
<proteinExistence type="inferred from homology"/>
<dbReference type="Gene3D" id="3.40.190.10">
    <property type="entry name" value="Periplasmic binding protein-like II"/>
    <property type="match status" value="2"/>
</dbReference>
<keyword evidence="6" id="KW-1185">Reference proteome</keyword>
<gene>
    <name evidence="5" type="ORF">BA062_07430</name>
</gene>
<dbReference type="PANTHER" id="PTHR43649:SF34">
    <property type="entry name" value="ABC TRANSPORTER PERIPLASMIC-BINDING PROTEIN YCJN-RELATED"/>
    <property type="match status" value="1"/>
</dbReference>
<dbReference type="SUPFAM" id="SSF53850">
    <property type="entry name" value="Periplasmic binding protein-like II"/>
    <property type="match status" value="1"/>
</dbReference>
<sequence length="448" mass="48242">MRRSRTTVLGALAATLTLTLSACSGAGDGRERLELWFWGAPPEHQKALETALVEGFERAQDTYSLDINFNNAVDKNIQVALSADRGPDVVYGSGPAFAAAYVAEDKLADMTPYAEQYGWKDRLLEPMYESGTIGGKLYSLPNSVDTLGVFYNKKVLDRLGVAVPESYADLTTAMDKAKAEGLYASVTGNKGWKPVNLNYISIFLTHLAGGKATYDALHGEAKWTDPEIVEAVEASAEFYRDGYLAGDDYANLNFVESMQLLADEKSPFFIGPSLGFQFASEYFNDEAGNTGDLGFMPFPNVNPDLPSPMYTLGATASLSINAASDHKDGAAAVIDYMMSAPFAKEINKTWPGYWGVPLKDFDLPAAEYTGLSKEYIGTVGKLVSAINEGHYGLYPGTFFPPSTSTTLADVDGVWLGQVGAAEFLTKVQASFDADKAKGLVPPAPEPSN</sequence>
<keyword evidence="2" id="KW-0813">Transport</keyword>
<dbReference type="OrthoDB" id="2507686at2"/>
<reference evidence="5 6" key="1">
    <citation type="submission" date="2016-07" db="EMBL/GenBank/DDBJ databases">
        <title>Draft genome sequence of Prauserella sp. YIM 121212, isolated from alkaline soil.</title>
        <authorList>
            <person name="Ruckert C."/>
            <person name="Albersmeier A."/>
            <person name="Jiang C.-L."/>
            <person name="Jiang Y."/>
            <person name="Kalinowski J."/>
            <person name="Schneider O."/>
            <person name="Winkler A."/>
            <person name="Zotchev S.B."/>
        </authorList>
    </citation>
    <scope>NUCLEOTIDE SEQUENCE [LARGE SCALE GENOMIC DNA]</scope>
    <source>
        <strain evidence="5 6">YIM 121212</strain>
    </source>
</reference>
<evidence type="ECO:0008006" key="7">
    <source>
        <dbReference type="Google" id="ProtNLM"/>
    </source>
</evidence>
<dbReference type="PROSITE" id="PS51257">
    <property type="entry name" value="PROKAR_LIPOPROTEIN"/>
    <property type="match status" value="1"/>
</dbReference>
<feature type="chain" id="PRO_5039494283" description="Carbohydrate ABC transporter substrate-binding protein (CUT1 family)" evidence="4">
    <location>
        <begin position="27"/>
        <end position="448"/>
    </location>
</feature>
<evidence type="ECO:0000313" key="5">
    <source>
        <dbReference type="EMBL" id="PXY35368.1"/>
    </source>
</evidence>
<evidence type="ECO:0000256" key="2">
    <source>
        <dbReference type="ARBA" id="ARBA00022448"/>
    </source>
</evidence>
<dbReference type="EMBL" id="MASU01000005">
    <property type="protein sequence ID" value="PXY35368.1"/>
    <property type="molecule type" value="Genomic_DNA"/>
</dbReference>
<evidence type="ECO:0000313" key="6">
    <source>
        <dbReference type="Proteomes" id="UP000247892"/>
    </source>
</evidence>
<dbReference type="AlphaFoldDB" id="A0A318LSR7"/>
<keyword evidence="3 4" id="KW-0732">Signal</keyword>
<evidence type="ECO:0000256" key="1">
    <source>
        <dbReference type="ARBA" id="ARBA00008520"/>
    </source>
</evidence>
<dbReference type="PANTHER" id="PTHR43649">
    <property type="entry name" value="ARABINOSE-BINDING PROTEIN-RELATED"/>
    <property type="match status" value="1"/>
</dbReference>
<organism evidence="5 6">
    <name type="scientific">Prauserella flavalba</name>
    <dbReference type="NCBI Taxonomy" id="1477506"/>
    <lineage>
        <taxon>Bacteria</taxon>
        <taxon>Bacillati</taxon>
        <taxon>Actinomycetota</taxon>
        <taxon>Actinomycetes</taxon>
        <taxon>Pseudonocardiales</taxon>
        <taxon>Pseudonocardiaceae</taxon>
        <taxon>Prauserella</taxon>
    </lineage>
</organism>
<dbReference type="InterPro" id="IPR006059">
    <property type="entry name" value="SBP"/>
</dbReference>
<evidence type="ECO:0000256" key="3">
    <source>
        <dbReference type="ARBA" id="ARBA00022729"/>
    </source>
</evidence>
<protein>
    <recommendedName>
        <fullName evidence="7">Carbohydrate ABC transporter substrate-binding protein (CUT1 family)</fullName>
    </recommendedName>
</protein>
<accession>A0A318LSR7</accession>